<keyword evidence="2" id="KW-0808">Transferase</keyword>
<evidence type="ECO:0000313" key="3">
    <source>
        <dbReference type="Proteomes" id="UP000095651"/>
    </source>
</evidence>
<gene>
    <name evidence="2" type="ORF">ERS852407_06068</name>
</gene>
<dbReference type="InterPro" id="IPR016181">
    <property type="entry name" value="Acyl_CoA_acyltransferase"/>
</dbReference>
<evidence type="ECO:0000259" key="1">
    <source>
        <dbReference type="PROSITE" id="PS51186"/>
    </source>
</evidence>
<dbReference type="Gene3D" id="3.40.630.30">
    <property type="match status" value="1"/>
</dbReference>
<dbReference type="SUPFAM" id="SSF55729">
    <property type="entry name" value="Acyl-CoA N-acyltransferases (Nat)"/>
    <property type="match status" value="1"/>
</dbReference>
<dbReference type="Pfam" id="PF00583">
    <property type="entry name" value="Acetyltransf_1"/>
    <property type="match status" value="1"/>
</dbReference>
<dbReference type="GO" id="GO:0016747">
    <property type="term" value="F:acyltransferase activity, transferring groups other than amino-acyl groups"/>
    <property type="evidence" value="ECO:0007669"/>
    <property type="project" value="InterPro"/>
</dbReference>
<protein>
    <submittedName>
        <fullName evidence="2">GCN5-related N-acetyltransferase</fullName>
    </submittedName>
</protein>
<dbReference type="RefSeq" id="WP_055660912.1">
    <property type="nucleotide sequence ID" value="NZ_CABIXC010000037.1"/>
</dbReference>
<accession>A0A174NMY7</accession>
<feature type="domain" description="N-acetyltransferase" evidence="1">
    <location>
        <begin position="17"/>
        <end position="159"/>
    </location>
</feature>
<dbReference type="InterPro" id="IPR000182">
    <property type="entry name" value="GNAT_dom"/>
</dbReference>
<organism evidence="2 3">
    <name type="scientific">Hungatella hathewayi</name>
    <dbReference type="NCBI Taxonomy" id="154046"/>
    <lineage>
        <taxon>Bacteria</taxon>
        <taxon>Bacillati</taxon>
        <taxon>Bacillota</taxon>
        <taxon>Clostridia</taxon>
        <taxon>Lachnospirales</taxon>
        <taxon>Lachnospiraceae</taxon>
        <taxon>Hungatella</taxon>
    </lineage>
</organism>
<dbReference type="PROSITE" id="PS51186">
    <property type="entry name" value="GNAT"/>
    <property type="match status" value="1"/>
</dbReference>
<dbReference type="EMBL" id="CYZE01000037">
    <property type="protein sequence ID" value="CUP48257.1"/>
    <property type="molecule type" value="Genomic_DNA"/>
</dbReference>
<proteinExistence type="predicted"/>
<dbReference type="Proteomes" id="UP000095651">
    <property type="component" value="Unassembled WGS sequence"/>
</dbReference>
<sequence>MIEYKKISDFPKGTLYSQLRSAYSFHDSFKKYWEEMWKEYDCFFYSNLDIADKCGFITVLNGNAIGHISWDPRNNPDYVIIGHNCILSEYKGCGYGKEQLREAIARIKKSGTQKAVVTTNGILIPAQKNYESVGFKKTLVRENKDTPFAGDYIDYELIF</sequence>
<reference evidence="2 3" key="1">
    <citation type="submission" date="2015-09" db="EMBL/GenBank/DDBJ databases">
        <authorList>
            <consortium name="Pathogen Informatics"/>
        </authorList>
    </citation>
    <scope>NUCLEOTIDE SEQUENCE [LARGE SCALE GENOMIC DNA]</scope>
    <source>
        <strain evidence="2 3">2789STDY5608850</strain>
    </source>
</reference>
<name>A0A174NMY7_9FIRM</name>
<evidence type="ECO:0000313" key="2">
    <source>
        <dbReference type="EMBL" id="CUP48257.1"/>
    </source>
</evidence>
<dbReference type="AlphaFoldDB" id="A0A174NMY7"/>